<organism evidence="1 2">
    <name type="scientific">Helianthus annuus</name>
    <name type="common">Common sunflower</name>
    <dbReference type="NCBI Taxonomy" id="4232"/>
    <lineage>
        <taxon>Eukaryota</taxon>
        <taxon>Viridiplantae</taxon>
        <taxon>Streptophyta</taxon>
        <taxon>Embryophyta</taxon>
        <taxon>Tracheophyta</taxon>
        <taxon>Spermatophyta</taxon>
        <taxon>Magnoliopsida</taxon>
        <taxon>eudicotyledons</taxon>
        <taxon>Gunneridae</taxon>
        <taxon>Pentapetalae</taxon>
        <taxon>asterids</taxon>
        <taxon>campanulids</taxon>
        <taxon>Asterales</taxon>
        <taxon>Asteraceae</taxon>
        <taxon>Asteroideae</taxon>
        <taxon>Heliantheae alliance</taxon>
        <taxon>Heliantheae</taxon>
        <taxon>Helianthus</taxon>
    </lineage>
</organism>
<protein>
    <submittedName>
        <fullName evidence="1">Uncharacterized protein</fullName>
    </submittedName>
</protein>
<dbReference type="Proteomes" id="UP000215914">
    <property type="component" value="Unassembled WGS sequence"/>
</dbReference>
<accession>A0A9K3EN37</accession>
<reference evidence="1" key="1">
    <citation type="journal article" date="2017" name="Nature">
        <title>The sunflower genome provides insights into oil metabolism, flowering and Asterid evolution.</title>
        <authorList>
            <person name="Badouin H."/>
            <person name="Gouzy J."/>
            <person name="Grassa C.J."/>
            <person name="Murat F."/>
            <person name="Staton S.E."/>
            <person name="Cottret L."/>
            <person name="Lelandais-Briere C."/>
            <person name="Owens G.L."/>
            <person name="Carrere S."/>
            <person name="Mayjonade B."/>
            <person name="Legrand L."/>
            <person name="Gill N."/>
            <person name="Kane N.C."/>
            <person name="Bowers J.E."/>
            <person name="Hubner S."/>
            <person name="Bellec A."/>
            <person name="Berard A."/>
            <person name="Berges H."/>
            <person name="Blanchet N."/>
            <person name="Boniface M.C."/>
            <person name="Brunel D."/>
            <person name="Catrice O."/>
            <person name="Chaidir N."/>
            <person name="Claudel C."/>
            <person name="Donnadieu C."/>
            <person name="Faraut T."/>
            <person name="Fievet G."/>
            <person name="Helmstetter N."/>
            <person name="King M."/>
            <person name="Knapp S.J."/>
            <person name="Lai Z."/>
            <person name="Le Paslier M.C."/>
            <person name="Lippi Y."/>
            <person name="Lorenzon L."/>
            <person name="Mandel J.R."/>
            <person name="Marage G."/>
            <person name="Marchand G."/>
            <person name="Marquand E."/>
            <person name="Bret-Mestries E."/>
            <person name="Morien E."/>
            <person name="Nambeesan S."/>
            <person name="Nguyen T."/>
            <person name="Pegot-Espagnet P."/>
            <person name="Pouilly N."/>
            <person name="Raftis F."/>
            <person name="Sallet E."/>
            <person name="Schiex T."/>
            <person name="Thomas J."/>
            <person name="Vandecasteele C."/>
            <person name="Vares D."/>
            <person name="Vear F."/>
            <person name="Vautrin S."/>
            <person name="Crespi M."/>
            <person name="Mangin B."/>
            <person name="Burke J.M."/>
            <person name="Salse J."/>
            <person name="Munos S."/>
            <person name="Vincourt P."/>
            <person name="Rieseberg L.H."/>
            <person name="Langlade N.B."/>
        </authorList>
    </citation>
    <scope>NUCLEOTIDE SEQUENCE</scope>
    <source>
        <tissue evidence="1">Leaves</tissue>
    </source>
</reference>
<dbReference type="EMBL" id="MNCJ02000327">
    <property type="protein sequence ID" value="KAF5776327.1"/>
    <property type="molecule type" value="Genomic_DNA"/>
</dbReference>
<sequence>MQKNLTYPSKIWLNTSSAPPAKNLWVRTAFEWVDSAFQWVKLRKGRVKCHFCPWGLASFATSVQQFVFLHLDPKGLKYCHFHPAR</sequence>
<dbReference type="Gramene" id="mRNA:HanXRQr2_Chr12g0523031">
    <property type="protein sequence ID" value="CDS:HanXRQr2_Chr12g0523031.1"/>
    <property type="gene ID" value="HanXRQr2_Chr12g0523031"/>
</dbReference>
<reference evidence="1" key="2">
    <citation type="submission" date="2020-06" db="EMBL/GenBank/DDBJ databases">
        <title>Helianthus annuus Genome sequencing and assembly Release 2.</title>
        <authorList>
            <person name="Gouzy J."/>
            <person name="Langlade N."/>
            <person name="Munos S."/>
        </authorList>
    </citation>
    <scope>NUCLEOTIDE SEQUENCE</scope>
    <source>
        <tissue evidence="1">Leaves</tissue>
    </source>
</reference>
<comment type="caution">
    <text evidence="1">The sequence shown here is derived from an EMBL/GenBank/DDBJ whole genome shotgun (WGS) entry which is preliminary data.</text>
</comment>
<evidence type="ECO:0000313" key="2">
    <source>
        <dbReference type="Proteomes" id="UP000215914"/>
    </source>
</evidence>
<proteinExistence type="predicted"/>
<name>A0A9K3EN37_HELAN</name>
<evidence type="ECO:0000313" key="1">
    <source>
        <dbReference type="EMBL" id="KAF5776327.1"/>
    </source>
</evidence>
<gene>
    <name evidence="1" type="ORF">HanXRQr2_Chr12g0523031</name>
</gene>
<dbReference type="AlphaFoldDB" id="A0A9K3EN37"/>
<keyword evidence="2" id="KW-1185">Reference proteome</keyword>